<evidence type="ECO:0000256" key="5">
    <source>
        <dbReference type="SAM" id="MobiDB-lite"/>
    </source>
</evidence>
<dbReference type="InterPro" id="IPR023296">
    <property type="entry name" value="Glyco_hydro_beta-prop_sf"/>
</dbReference>
<evidence type="ECO:0000256" key="1">
    <source>
        <dbReference type="ARBA" id="ARBA00004442"/>
    </source>
</evidence>
<dbReference type="RefSeq" id="WP_119666338.1">
    <property type="nucleotide sequence ID" value="NZ_QXED01000001.1"/>
</dbReference>
<dbReference type="InterPro" id="IPR011990">
    <property type="entry name" value="TPR-like_helical_dom_sf"/>
</dbReference>
<evidence type="ECO:0000256" key="2">
    <source>
        <dbReference type="ARBA" id="ARBA00023136"/>
    </source>
</evidence>
<dbReference type="EMBL" id="QXED01000001">
    <property type="protein sequence ID" value="RIV27487.1"/>
    <property type="molecule type" value="Genomic_DNA"/>
</dbReference>
<dbReference type="CDD" id="cd07185">
    <property type="entry name" value="OmpA_C-like"/>
    <property type="match status" value="1"/>
</dbReference>
<reference evidence="7 8" key="1">
    <citation type="submission" date="2018-08" db="EMBL/GenBank/DDBJ databases">
        <title>Fibrisoma montanum sp. nov., isolated from Danxia mountain soil.</title>
        <authorList>
            <person name="Huang Y."/>
        </authorList>
    </citation>
    <scope>NUCLEOTIDE SEQUENCE [LARGE SCALE GENOMIC DNA]</scope>
    <source>
        <strain evidence="7 8">HYT19</strain>
    </source>
</reference>
<comment type="subcellular location">
    <subcellularLocation>
        <location evidence="1">Cell outer membrane</location>
    </subcellularLocation>
</comment>
<feature type="compositionally biased region" description="Basic and acidic residues" evidence="5">
    <location>
        <begin position="127"/>
        <end position="138"/>
    </location>
</feature>
<dbReference type="Gene3D" id="3.30.1330.60">
    <property type="entry name" value="OmpA-like domain"/>
    <property type="match status" value="1"/>
</dbReference>
<dbReference type="Pfam" id="PF07676">
    <property type="entry name" value="PD40"/>
    <property type="match status" value="1"/>
</dbReference>
<dbReference type="InterPro" id="IPR006664">
    <property type="entry name" value="OMP_bac"/>
</dbReference>
<keyword evidence="8" id="KW-1185">Reference proteome</keyword>
<keyword evidence="2 4" id="KW-0472">Membrane</keyword>
<feature type="region of interest" description="Disordered" evidence="5">
    <location>
        <begin position="223"/>
        <end position="262"/>
    </location>
</feature>
<evidence type="ECO:0000256" key="4">
    <source>
        <dbReference type="PROSITE-ProRule" id="PRU00473"/>
    </source>
</evidence>
<evidence type="ECO:0000313" key="7">
    <source>
        <dbReference type="EMBL" id="RIV27487.1"/>
    </source>
</evidence>
<keyword evidence="3" id="KW-0998">Cell outer membrane</keyword>
<dbReference type="Gene3D" id="2.60.40.1120">
    <property type="entry name" value="Carboxypeptidase-like, regulatory domain"/>
    <property type="match status" value="1"/>
</dbReference>
<dbReference type="SUPFAM" id="SSF49464">
    <property type="entry name" value="Carboxypeptidase regulatory domain-like"/>
    <property type="match status" value="1"/>
</dbReference>
<feature type="region of interest" description="Disordered" evidence="5">
    <location>
        <begin position="127"/>
        <end position="154"/>
    </location>
</feature>
<dbReference type="OrthoDB" id="1488841at2"/>
<protein>
    <submittedName>
        <fullName evidence="7">Flagellar motor protein MotB</fullName>
    </submittedName>
</protein>
<sequence>MNQYWLKGLLGGLLWISSLMAWAQQDSLLYQAERLLSWKAYGRAIDAYSQILDEQRDQLTPAQKVTALSKLAYAYQQVGDNPKAERFYREALSSDGATDPQLTLRYAQTLAANGKFQEAQHQYERYLSQKDKQPDRRVPAPSGPQSGVTRLGSGGVPSRYRLEYLGLNTANEEFSPAFYRDGLVYVAGKKGSSAIETSGSGGGTDYLDLIYVPNRSSLKVSGIVNPDGSLSKPPANRTSAGQSKDGRSLGADAYTRATPNDSRTVPGFELGINIAEGLGYDARPTSAAQRFTRSINTRYHEGPVTFSRDGSRIIFTRNNYNDGKAGKSTEGVNKLKLFTATQINGAWVNVEELPFNSNEYSVGHPSLGRDRTGEPDQLLYFASDMPGGFGGTDIYVSRYVNGRWSQPVNLGKDINTKGNELFPFADDAGNLYFSTDGMKGLGKLDIFYAVLSNGQTVQRIEHLDAPINSAEDDFGIITDPGRRAGYFSSNRRAGNDDIYRFVREAAQYTCRDLTLRLYDVETDQPLDSVTVQVKGRLEGRDEQLLTTDRNGLIRMCLEGDNDFIFQASRDGYVNSTVGFTTRSLTDDQPTRLEMGMFKPTIVMDTVAAEDVDAGSLTSSRIRGVVVSEITRRPIEGVTVRLRNECDRTQREYVTGADGRYFFDLIEGCDYTLIASKPAFGTNTNRIKRLPRKAKPKLLSADLRMLSVGDVVTIDNIYYDLDRFSIRTDASRELERLVATMRKYPSLVIEIRSHTDSRGEAAYNKALSTQRAKAVVDYLASKGISRRRMTATGMGETMLVNNCTDGIICTEEEHQRNRRTEFRVLAIK</sequence>
<proteinExistence type="predicted"/>
<dbReference type="PROSITE" id="PS51123">
    <property type="entry name" value="OMPA_2"/>
    <property type="match status" value="1"/>
</dbReference>
<accession>A0A418MJB7</accession>
<evidence type="ECO:0000313" key="8">
    <source>
        <dbReference type="Proteomes" id="UP000283523"/>
    </source>
</evidence>
<dbReference type="InterPro" id="IPR036737">
    <property type="entry name" value="OmpA-like_sf"/>
</dbReference>
<comment type="caution">
    <text evidence="7">The sequence shown here is derived from an EMBL/GenBank/DDBJ whole genome shotgun (WGS) entry which is preliminary data.</text>
</comment>
<dbReference type="Gene3D" id="1.25.40.10">
    <property type="entry name" value="Tetratricopeptide repeat domain"/>
    <property type="match status" value="1"/>
</dbReference>
<dbReference type="InterPro" id="IPR050330">
    <property type="entry name" value="Bact_OuterMem_StrucFunc"/>
</dbReference>
<evidence type="ECO:0000259" key="6">
    <source>
        <dbReference type="PROSITE" id="PS51123"/>
    </source>
</evidence>
<dbReference type="InterPro" id="IPR011659">
    <property type="entry name" value="WD40"/>
</dbReference>
<name>A0A418MJB7_9BACT</name>
<dbReference type="AlphaFoldDB" id="A0A418MJB7"/>
<dbReference type="PRINTS" id="PR01021">
    <property type="entry name" value="OMPADOMAIN"/>
</dbReference>
<dbReference type="InterPro" id="IPR006665">
    <property type="entry name" value="OmpA-like"/>
</dbReference>
<dbReference type="PANTHER" id="PTHR30329">
    <property type="entry name" value="STATOR ELEMENT OF FLAGELLAR MOTOR COMPLEX"/>
    <property type="match status" value="1"/>
</dbReference>
<dbReference type="SUPFAM" id="SSF48452">
    <property type="entry name" value="TPR-like"/>
    <property type="match status" value="1"/>
</dbReference>
<dbReference type="SUPFAM" id="SSF103088">
    <property type="entry name" value="OmpA-like"/>
    <property type="match status" value="1"/>
</dbReference>
<dbReference type="SUPFAM" id="SSF75005">
    <property type="entry name" value="Arabinanase/levansucrase/invertase"/>
    <property type="match status" value="1"/>
</dbReference>
<keyword evidence="7" id="KW-0969">Cilium</keyword>
<dbReference type="InterPro" id="IPR008969">
    <property type="entry name" value="CarboxyPept-like_regulatory"/>
</dbReference>
<evidence type="ECO:0000256" key="3">
    <source>
        <dbReference type="ARBA" id="ARBA00023237"/>
    </source>
</evidence>
<feature type="domain" description="OmpA-like" evidence="6">
    <location>
        <begin position="705"/>
        <end position="827"/>
    </location>
</feature>
<gene>
    <name evidence="7" type="ORF">DYU11_04055</name>
</gene>
<dbReference type="Proteomes" id="UP000283523">
    <property type="component" value="Unassembled WGS sequence"/>
</dbReference>
<keyword evidence="7" id="KW-0282">Flagellum</keyword>
<keyword evidence="7" id="KW-0966">Cell projection</keyword>
<dbReference type="GO" id="GO:0009279">
    <property type="term" value="C:cell outer membrane"/>
    <property type="evidence" value="ECO:0007669"/>
    <property type="project" value="UniProtKB-SubCell"/>
</dbReference>
<organism evidence="7 8">
    <name type="scientific">Fibrisoma montanum</name>
    <dbReference type="NCBI Taxonomy" id="2305895"/>
    <lineage>
        <taxon>Bacteria</taxon>
        <taxon>Pseudomonadati</taxon>
        <taxon>Bacteroidota</taxon>
        <taxon>Cytophagia</taxon>
        <taxon>Cytophagales</taxon>
        <taxon>Spirosomataceae</taxon>
        <taxon>Fibrisoma</taxon>
    </lineage>
</organism>
<dbReference type="Pfam" id="PF00691">
    <property type="entry name" value="OmpA"/>
    <property type="match status" value="1"/>
</dbReference>
<dbReference type="Pfam" id="PF13620">
    <property type="entry name" value="CarboxypepD_reg"/>
    <property type="match status" value="1"/>
</dbReference>
<dbReference type="PANTHER" id="PTHR30329:SF21">
    <property type="entry name" value="LIPOPROTEIN YIAD-RELATED"/>
    <property type="match status" value="1"/>
</dbReference>